<protein>
    <recommendedName>
        <fullName evidence="4">SD-repeat containing protein B domain-containing protein</fullName>
    </recommendedName>
</protein>
<keyword evidence="1" id="KW-0812">Transmembrane</keyword>
<dbReference type="Gene3D" id="2.60.40.10">
    <property type="entry name" value="Immunoglobulins"/>
    <property type="match status" value="1"/>
</dbReference>
<dbReference type="Proteomes" id="UP001139461">
    <property type="component" value="Unassembled WGS sequence"/>
</dbReference>
<gene>
    <name evidence="2" type="ORF">K8089_06770</name>
</gene>
<keyword evidence="1" id="KW-1133">Transmembrane helix</keyword>
<dbReference type="AlphaFoldDB" id="A0A9X1QU04"/>
<feature type="transmembrane region" description="Helical" evidence="1">
    <location>
        <begin position="26"/>
        <end position="44"/>
    </location>
</feature>
<dbReference type="SUPFAM" id="SSF117074">
    <property type="entry name" value="Hypothetical protein PA1324"/>
    <property type="match status" value="1"/>
</dbReference>
<dbReference type="Gene3D" id="2.60.40.3440">
    <property type="match status" value="1"/>
</dbReference>
<evidence type="ECO:0008006" key="4">
    <source>
        <dbReference type="Google" id="ProtNLM"/>
    </source>
</evidence>
<keyword evidence="1" id="KW-0472">Membrane</keyword>
<keyword evidence="3" id="KW-1185">Reference proteome</keyword>
<sequence>MYSILRIINLLTDMEIGKRFSHTKSLYLSLFFIVFSILTIAAQTNAPSIQTGVRFQWSDTQTVGSDPATIRSITVDGKEYKLFAVPTNYELTRQGPSPNANNIRKNGTIVVNNSTSPNWVSSALGAFQDKNLNHYFESNPNGANLCDNFTAVATNTTAQRQTLFYNPAIPSNSGGIVAITERNANNCFHIEVFGTPAGGGADRSLGQTFVNQDSTRWGFGGTGSSGNIGTRGAFNPPSPNSDYWLSDRVLEGNNTIGIALFYLTDIASEGSLIKRVQITAATTDHGDGKFFILQSYAKNDNYKMKWNSSYNGNVATNDPTPTNSTYSLVTGSGPNNGTLNLNSNGTFIYTPNTGFTGVDTFEYKLCLPSPNTATCDTARVTIRVIPDSDGDGYHDEEDLDDDNDGILDTDEQDLLDCSAVTKPNFGTSQGPHPFSSGADVNNPQVGDVFRYKNVSSGGLHALVTIVSSTDTRIIQLDVPGSTAGDDDAFQPQIEHASPDSYTEFRIDFVKSGQNNPADLDSYVLTAMDNDVSEFVAFKDGHSTGVIIDTPSNNQPYYGSAILNGFSQGYVSNGNATNGITTDPKHQVSAVYSLTNSVSFRFGSAASSTSNHSMSFSPCNPKTYWVNKPDLYANIDTDEDGTPNHLDRDSDADGCYDALEGDGTVIASNLDSSGSITGGVDSNGVPTLVAGGQADVSARNSSVNACLGQVTGKVYYDLNGDGIQNGTETGFTNPVTVYADLNNNGDRNTNEPTATTATNGTYTIHDVPPGSINIKVDITTLPAGYVLTEGTDPTVVTVTPNGVVSAGNDGYTNPLIAEDDTFTATYLQGLNGSTLSSVLENDSLNENQIVPEDVIITATPTSQLSVDSNTGNVILAPNTRPGVYTIVYTICQTAYPTNCKTATVTVTVQKRKLLITNPHIYQKVKGN</sequence>
<reference evidence="2" key="1">
    <citation type="submission" date="2021-09" db="EMBL/GenBank/DDBJ databases">
        <title>Genome of Aequorivita sp. strain F47161.</title>
        <authorList>
            <person name="Wang Y."/>
        </authorList>
    </citation>
    <scope>NUCLEOTIDE SEQUENCE</scope>
    <source>
        <strain evidence="2">F47161</strain>
    </source>
</reference>
<evidence type="ECO:0000313" key="2">
    <source>
        <dbReference type="EMBL" id="MCG2418720.1"/>
    </source>
</evidence>
<dbReference type="InterPro" id="IPR013783">
    <property type="entry name" value="Ig-like_fold"/>
</dbReference>
<accession>A0A9X1QU04</accession>
<evidence type="ECO:0000313" key="3">
    <source>
        <dbReference type="Proteomes" id="UP001139461"/>
    </source>
</evidence>
<name>A0A9X1QU04_9FLAO</name>
<proteinExistence type="predicted"/>
<comment type="caution">
    <text evidence="2">The sequence shown here is derived from an EMBL/GenBank/DDBJ whole genome shotgun (WGS) entry which is preliminary data.</text>
</comment>
<organism evidence="2 3">
    <name type="scientific">Aequorivita vitellina</name>
    <dbReference type="NCBI Taxonomy" id="2874475"/>
    <lineage>
        <taxon>Bacteria</taxon>
        <taxon>Pseudomonadati</taxon>
        <taxon>Bacteroidota</taxon>
        <taxon>Flavobacteriia</taxon>
        <taxon>Flavobacteriales</taxon>
        <taxon>Flavobacteriaceae</taxon>
        <taxon>Aequorivita</taxon>
    </lineage>
</organism>
<evidence type="ECO:0000256" key="1">
    <source>
        <dbReference type="SAM" id="Phobius"/>
    </source>
</evidence>
<dbReference type="Pfam" id="PF17963">
    <property type="entry name" value="Big_9"/>
    <property type="match status" value="1"/>
</dbReference>
<dbReference type="EMBL" id="JAIRBA010000009">
    <property type="protein sequence ID" value="MCG2418720.1"/>
    <property type="molecule type" value="Genomic_DNA"/>
</dbReference>